<dbReference type="HOGENOM" id="CLU_254368_0_0_1"/>
<evidence type="ECO:0000256" key="9">
    <source>
        <dbReference type="SAM" id="Coils"/>
    </source>
</evidence>
<feature type="compositionally biased region" description="Basic and acidic residues" evidence="10">
    <location>
        <begin position="378"/>
        <end position="388"/>
    </location>
</feature>
<evidence type="ECO:0000259" key="11">
    <source>
        <dbReference type="PROSITE" id="PS51410"/>
    </source>
</evidence>
<dbReference type="InterPro" id="IPR041912">
    <property type="entry name" value="Euk_PheOH_cat"/>
</dbReference>
<dbReference type="CDD" id="cd03347">
    <property type="entry name" value="eu_PheOH"/>
    <property type="match status" value="1"/>
</dbReference>
<feature type="binding site" evidence="8">
    <location>
        <position position="1236"/>
    </location>
    <ligand>
        <name>Fe cation</name>
        <dbReference type="ChEBI" id="CHEBI:24875"/>
    </ligand>
</feature>
<dbReference type="GO" id="GO:0046189">
    <property type="term" value="P:phenol-containing compound biosynthetic process"/>
    <property type="evidence" value="ECO:0007669"/>
    <property type="project" value="UniProtKB-ARBA"/>
</dbReference>
<feature type="region of interest" description="Disordered" evidence="10">
    <location>
        <begin position="916"/>
        <end position="994"/>
    </location>
</feature>
<dbReference type="EMBL" id="JH817402">
    <property type="protein sequence ID" value="EKC37561.1"/>
    <property type="molecule type" value="Genomic_DNA"/>
</dbReference>
<dbReference type="PROSITE" id="PS00367">
    <property type="entry name" value="BH4_AAA_HYDROXYL_1"/>
    <property type="match status" value="1"/>
</dbReference>
<feature type="binding site" evidence="8">
    <location>
        <position position="1231"/>
    </location>
    <ligand>
        <name>Fe cation</name>
        <dbReference type="ChEBI" id="CHEBI:24875"/>
    </ligand>
</feature>
<protein>
    <recommendedName>
        <fullName evidence="3">phenylalanine 4-monooxygenase</fullName>
        <ecNumber evidence="3">1.14.16.1</ecNumber>
    </recommendedName>
</protein>
<dbReference type="SUPFAM" id="SSF56534">
    <property type="entry name" value="Aromatic aminoacid monoxygenases, catalytic and oligomerization domains"/>
    <property type="match status" value="1"/>
</dbReference>
<feature type="region of interest" description="Disordered" evidence="10">
    <location>
        <begin position="1039"/>
        <end position="1065"/>
    </location>
</feature>
<dbReference type="InterPro" id="IPR036329">
    <property type="entry name" value="Aro-AA_hydroxylase_C_sf"/>
</dbReference>
<dbReference type="PROSITE" id="PS51410">
    <property type="entry name" value="BH4_AAA_HYDROXYL_2"/>
    <property type="match status" value="1"/>
</dbReference>
<name>K1RSS1_MAGGI</name>
<dbReference type="FunFam" id="1.10.800.10:FF:000004">
    <property type="entry name" value="Tyrosine 3-monooxygenase"/>
    <property type="match status" value="1"/>
</dbReference>
<gene>
    <name evidence="12" type="ORF">CGI_10022088</name>
</gene>
<evidence type="ECO:0000256" key="2">
    <source>
        <dbReference type="ARBA" id="ARBA00009712"/>
    </source>
</evidence>
<feature type="compositionally biased region" description="Basic and acidic residues" evidence="10">
    <location>
        <begin position="1"/>
        <end position="12"/>
    </location>
</feature>
<feature type="compositionally biased region" description="Basic and acidic residues" evidence="10">
    <location>
        <begin position="621"/>
        <end position="631"/>
    </location>
</feature>
<evidence type="ECO:0000256" key="5">
    <source>
        <dbReference type="ARBA" id="ARBA00023002"/>
    </source>
</evidence>
<organism evidence="12">
    <name type="scientific">Magallana gigas</name>
    <name type="common">Pacific oyster</name>
    <name type="synonym">Crassostrea gigas</name>
    <dbReference type="NCBI Taxonomy" id="29159"/>
    <lineage>
        <taxon>Eukaryota</taxon>
        <taxon>Metazoa</taxon>
        <taxon>Spiralia</taxon>
        <taxon>Lophotrochozoa</taxon>
        <taxon>Mollusca</taxon>
        <taxon>Bivalvia</taxon>
        <taxon>Autobranchia</taxon>
        <taxon>Pteriomorphia</taxon>
        <taxon>Ostreida</taxon>
        <taxon>Ostreoidea</taxon>
        <taxon>Ostreidae</taxon>
        <taxon>Magallana</taxon>
    </lineage>
</organism>
<dbReference type="InterPro" id="IPR018301">
    <property type="entry name" value="ArAA_hydroxylase_Fe/CU_BS"/>
</dbReference>
<dbReference type="PANTHER" id="PTHR11473">
    <property type="entry name" value="AROMATIC AMINO ACID HYDROXYLASE"/>
    <property type="match status" value="1"/>
</dbReference>
<keyword evidence="6 8" id="KW-0408">Iron</keyword>
<dbReference type="InterPro" id="IPR029343">
    <property type="entry name" value="CCDC14"/>
</dbReference>
<keyword evidence="5" id="KW-0560">Oxidoreductase</keyword>
<keyword evidence="9" id="KW-0175">Coiled coil</keyword>
<dbReference type="Gene3D" id="1.10.800.10">
    <property type="entry name" value="Aromatic amino acid hydroxylase"/>
    <property type="match status" value="1"/>
</dbReference>
<accession>K1RSS1</accession>
<evidence type="ECO:0000313" key="12">
    <source>
        <dbReference type="EMBL" id="EKC37561.1"/>
    </source>
</evidence>
<keyword evidence="7" id="KW-0503">Monooxygenase</keyword>
<evidence type="ECO:0000256" key="3">
    <source>
        <dbReference type="ARBA" id="ARBA00011995"/>
    </source>
</evidence>
<proteinExistence type="inferred from homology"/>
<reference evidence="12" key="1">
    <citation type="journal article" date="2012" name="Nature">
        <title>The oyster genome reveals stress adaptation and complexity of shell formation.</title>
        <authorList>
            <person name="Zhang G."/>
            <person name="Fang X."/>
            <person name="Guo X."/>
            <person name="Li L."/>
            <person name="Luo R."/>
            <person name="Xu F."/>
            <person name="Yang P."/>
            <person name="Zhang L."/>
            <person name="Wang X."/>
            <person name="Qi H."/>
            <person name="Xiong Z."/>
            <person name="Que H."/>
            <person name="Xie Y."/>
            <person name="Holland P.W."/>
            <person name="Paps J."/>
            <person name="Zhu Y."/>
            <person name="Wu F."/>
            <person name="Chen Y."/>
            <person name="Wang J."/>
            <person name="Peng C."/>
            <person name="Meng J."/>
            <person name="Yang L."/>
            <person name="Liu J."/>
            <person name="Wen B."/>
            <person name="Zhang N."/>
            <person name="Huang Z."/>
            <person name="Zhu Q."/>
            <person name="Feng Y."/>
            <person name="Mount A."/>
            <person name="Hedgecock D."/>
            <person name="Xu Z."/>
            <person name="Liu Y."/>
            <person name="Domazet-Loso T."/>
            <person name="Du Y."/>
            <person name="Sun X."/>
            <person name="Zhang S."/>
            <person name="Liu B."/>
            <person name="Cheng P."/>
            <person name="Jiang X."/>
            <person name="Li J."/>
            <person name="Fan D."/>
            <person name="Wang W."/>
            <person name="Fu W."/>
            <person name="Wang T."/>
            <person name="Wang B."/>
            <person name="Zhang J."/>
            <person name="Peng Z."/>
            <person name="Li Y."/>
            <person name="Li N."/>
            <person name="Wang J."/>
            <person name="Chen M."/>
            <person name="He Y."/>
            <person name="Tan F."/>
            <person name="Song X."/>
            <person name="Zheng Q."/>
            <person name="Huang R."/>
            <person name="Yang H."/>
            <person name="Du X."/>
            <person name="Chen L."/>
            <person name="Yang M."/>
            <person name="Gaffney P.M."/>
            <person name="Wang S."/>
            <person name="Luo L."/>
            <person name="She Z."/>
            <person name="Ming Y."/>
            <person name="Huang W."/>
            <person name="Zhang S."/>
            <person name="Huang B."/>
            <person name="Zhang Y."/>
            <person name="Qu T."/>
            <person name="Ni P."/>
            <person name="Miao G."/>
            <person name="Wang J."/>
            <person name="Wang Q."/>
            <person name="Steinberg C.E."/>
            <person name="Wang H."/>
            <person name="Li N."/>
            <person name="Qian L."/>
            <person name="Zhang G."/>
            <person name="Li Y."/>
            <person name="Yang H."/>
            <person name="Liu X."/>
            <person name="Wang J."/>
            <person name="Yin Y."/>
            <person name="Wang J."/>
        </authorList>
    </citation>
    <scope>NUCLEOTIDE SEQUENCE [LARGE SCALE GENOMIC DNA]</scope>
    <source>
        <strain evidence="12">05x7-T-G4-1.051#20</strain>
    </source>
</reference>
<feature type="compositionally biased region" description="Polar residues" evidence="10">
    <location>
        <begin position="917"/>
        <end position="930"/>
    </location>
</feature>
<evidence type="ECO:0000256" key="1">
    <source>
        <dbReference type="ARBA" id="ARBA00001954"/>
    </source>
</evidence>
<feature type="compositionally biased region" description="Basic residues" evidence="10">
    <location>
        <begin position="52"/>
        <end position="62"/>
    </location>
</feature>
<dbReference type="Pfam" id="PF00351">
    <property type="entry name" value="Biopterin_H"/>
    <property type="match status" value="1"/>
</dbReference>
<dbReference type="PRINTS" id="PR00372">
    <property type="entry name" value="FYWHYDRXLASE"/>
</dbReference>
<dbReference type="GO" id="GO:0004505">
    <property type="term" value="F:phenylalanine 4-monooxygenase activity"/>
    <property type="evidence" value="ECO:0007669"/>
    <property type="project" value="UniProtKB-EC"/>
</dbReference>
<feature type="region of interest" description="Disordered" evidence="10">
    <location>
        <begin position="1"/>
        <end position="68"/>
    </location>
</feature>
<feature type="binding site" evidence="8">
    <location>
        <position position="1276"/>
    </location>
    <ligand>
        <name>Fe cation</name>
        <dbReference type="ChEBI" id="CHEBI:24875"/>
    </ligand>
</feature>
<feature type="region of interest" description="Disordered" evidence="10">
    <location>
        <begin position="609"/>
        <end position="631"/>
    </location>
</feature>
<evidence type="ECO:0000256" key="8">
    <source>
        <dbReference type="PIRSR" id="PIRSR601273-2"/>
    </source>
</evidence>
<keyword evidence="4 8" id="KW-0479">Metal-binding</keyword>
<evidence type="ECO:0000256" key="6">
    <source>
        <dbReference type="ARBA" id="ARBA00023004"/>
    </source>
</evidence>
<feature type="compositionally biased region" description="Polar residues" evidence="10">
    <location>
        <begin position="480"/>
        <end position="500"/>
    </location>
</feature>
<feature type="region of interest" description="Disordered" evidence="10">
    <location>
        <begin position="100"/>
        <end position="119"/>
    </location>
</feature>
<feature type="domain" description="Biopterin-dependent aromatic amino acid hydroxylase family profile" evidence="11">
    <location>
        <begin position="1052"/>
        <end position="1398"/>
    </location>
</feature>
<evidence type="ECO:0000256" key="10">
    <source>
        <dbReference type="SAM" id="MobiDB-lite"/>
    </source>
</evidence>
<evidence type="ECO:0000256" key="7">
    <source>
        <dbReference type="ARBA" id="ARBA00023033"/>
    </source>
</evidence>
<dbReference type="PANTHER" id="PTHR11473:SF24">
    <property type="entry name" value="PHENYLALANINE-4-HYDROXYLASE"/>
    <property type="match status" value="1"/>
</dbReference>
<dbReference type="InParanoid" id="K1RSS1"/>
<feature type="compositionally biased region" description="Basic and acidic residues" evidence="10">
    <location>
        <begin position="501"/>
        <end position="513"/>
    </location>
</feature>
<feature type="compositionally biased region" description="Polar residues" evidence="10">
    <location>
        <begin position="106"/>
        <end position="116"/>
    </location>
</feature>
<dbReference type="InterPro" id="IPR019774">
    <property type="entry name" value="Aromatic-AA_hydroxylase_C"/>
</dbReference>
<dbReference type="GO" id="GO:0005506">
    <property type="term" value="F:iron ion binding"/>
    <property type="evidence" value="ECO:0007669"/>
    <property type="project" value="InterPro"/>
</dbReference>
<comment type="cofactor">
    <cofactor evidence="1 8">
        <name>Fe(2+)</name>
        <dbReference type="ChEBI" id="CHEBI:29033"/>
    </cofactor>
</comment>
<dbReference type="InterPro" id="IPR036951">
    <property type="entry name" value="ArAA_hydroxylase_sf"/>
</dbReference>
<dbReference type="InterPro" id="IPR001273">
    <property type="entry name" value="ArAA_hydroxylase"/>
</dbReference>
<sequence length="1400" mass="157498">MSNLDRTMEKKQRGTVKKSAAGHGKVVDKGKVGKAKTIAVKPKIKALSGKRPTTKAPKKTKPAPHVEPGYSLYSSLSEDSTQETCVRLLNQLTEKRKTEAVDHHTQFNTRLSSSTPDPDRLFVDIDQQMIPERDTSSPLWKTVLASQNVAANKGFISHQWSSESTSHPFKFPSAHAVPLKAPAAISNDKSQIPFTPCNPQVPATQTSSQGFVPIGLGNDSDAESLQQFPIKEHAPSVQKFISHSAEALSDNQTTPDTSRSGYVNLPRPAGGVGIPPQQSGIPQYTQQNGLFQLRPQVPQQPQDGPYASKVQTFDSFDAPKVPQGWKFFEQYASGQMSYPSPVPENQQEYQYEGSYLLPQTVVPEKDTPPFTIPQLNLSDDHQMERGPNLHDTLSTITGSVNQSMDTPRTLVSSGSPKSSRQVTPKNSSGSSSSKSVHFHIQDNLVKDLSKSSSKTSHETQTDDGCLYQQADTGHQINELMSTGVPANSNSSVHSSVQTEGQKSEKSAQSHDDSSQLVTSSVKSDVPNPWSGVQAKAGMKKLRYCLRELKECGKINKDKEIKRLVKDVEDTLETIPQLKSTFSLQAEIDLAIQPLRSENAQLRRRLRLMNKQAKGTTTQPTEAKKDLSKPDEDKEIKRLVKDVEDTLETIPQLKSTFSLQAEIDLAIQPLRSENAQLRRRLRLMNKQAKGTTTQPTEAKKDLFKPDDSVSQKKITALQRELIAEKEFKVKLATEMKDMHTQLQKMKVERSRLIASVSEKETEELKIRQECIQDAHQFRNDLDSLQRQIKGARIQYEALERENHILQVTLHQRDEEIKQQKEVVESLREAVGQVLKELEASRTGGDTSFISNNSFSLQRLLHILGGKQITGSLHYQKYSKQHICKISLMERSVLSDPGVHSLSNVYKPQTRASALTAESLATHNRLQPPTKSGSRKFGEDRDPVDNLDEGAPVDHKSSMSDTEVEYQTFDSHKNTRQNLPSQRHRSLSGDGKHFENNGQQLIKHTTHYGRDGSYLTGMLKKHDRSDNVFMAKNQRLRFEEEDTFPKSGYENSSRRYGHHEETSETGPRFPKKICELDRFANQILSYGNELESDHPGFTDAVYRARRKELADIAFFYKHGQEIPRVKYTEDEISTWRTIYNELTKLYPTHACKQFNHVFPLLQDNCGYNPDNIPQLEDVSRFLQDCTGFRIRPVAGLLSSRDFLSGLAFRTFHSTQYIRHSSRPMYTPEPDVCHELLGHVPLFADPAFAQFSQEIGLASLGAPDEYIKKLATCYWFTVEFGMCKQENDLKAYGAGLLSSFGELQYCLTDASEKKTFDPAVTCDQEYPITSFQPIYFVADSFEKAKEKMREYAKTIPRPFSVRYNPYTQSVEVIENKNQIINLTHAIKGDLTLLEDALSKIGGI</sequence>
<evidence type="ECO:0000256" key="4">
    <source>
        <dbReference type="ARBA" id="ARBA00022723"/>
    </source>
</evidence>
<dbReference type="Pfam" id="PF15254">
    <property type="entry name" value="CCDC14"/>
    <property type="match status" value="2"/>
</dbReference>
<feature type="compositionally biased region" description="Polar residues" evidence="10">
    <location>
        <begin position="391"/>
        <end position="426"/>
    </location>
</feature>
<feature type="region of interest" description="Disordered" evidence="10">
    <location>
        <begin position="378"/>
        <end position="437"/>
    </location>
</feature>
<feature type="coiled-coil region" evidence="9">
    <location>
        <begin position="766"/>
        <end position="835"/>
    </location>
</feature>
<comment type="similarity">
    <text evidence="2">Belongs to the biopterin-dependent aromatic amino acid hydroxylase family.</text>
</comment>
<feature type="region of interest" description="Disordered" evidence="10">
    <location>
        <begin position="480"/>
        <end position="531"/>
    </location>
</feature>
<dbReference type="EC" id="1.14.16.1" evidence="3"/>